<dbReference type="Gene3D" id="3.40.850.10">
    <property type="entry name" value="Kinesin motor domain"/>
    <property type="match status" value="1"/>
</dbReference>
<evidence type="ECO:0000256" key="3">
    <source>
        <dbReference type="ARBA" id="ARBA00023123"/>
    </source>
</evidence>
<feature type="region of interest" description="Actin-binding" evidence="6">
    <location>
        <begin position="1"/>
        <end position="23"/>
    </location>
</feature>
<dbReference type="HOGENOM" id="CLU_1544065_0_0_1"/>
<evidence type="ECO:0000259" key="7">
    <source>
        <dbReference type="PROSITE" id="PS51456"/>
    </source>
</evidence>
<sequence>ANALLETLQSGTPHFVRCLKPNSAQTGGDFDSALVLAQLNSLGVLETVRIRREGFPVRTDFAEVWALGWAAVVRVTPQASRLSAKQRAEAVLQRLPRDMWKLGHTKAFLRDGALGLLEAELAAEKAGSATAIQALARRRRASSQATLLAEAPIREGPVWAAGRRASLTAAESWL</sequence>
<dbReference type="InterPro" id="IPR027417">
    <property type="entry name" value="P-loop_NTPase"/>
</dbReference>
<keyword evidence="1" id="KW-0547">Nucleotide-binding</keyword>
<evidence type="ECO:0000313" key="8">
    <source>
        <dbReference type="EnsemblProtists" id="EOD16797"/>
    </source>
</evidence>
<evidence type="ECO:0000256" key="2">
    <source>
        <dbReference type="ARBA" id="ARBA00022840"/>
    </source>
</evidence>
<dbReference type="GO" id="GO:0051015">
    <property type="term" value="F:actin filament binding"/>
    <property type="evidence" value="ECO:0007669"/>
    <property type="project" value="TreeGrafter"/>
</dbReference>
<dbReference type="OMA" id="DAREWQM"/>
<name>A0A0D3IZW2_EMIH1</name>
<dbReference type="Pfam" id="PF00063">
    <property type="entry name" value="Myosin_head"/>
    <property type="match status" value="1"/>
</dbReference>
<feature type="domain" description="Myosin motor" evidence="7">
    <location>
        <begin position="1"/>
        <end position="122"/>
    </location>
</feature>
<dbReference type="PANTHER" id="PTHR13140:SF845">
    <property type="entry name" value="MYOSIN-LIKE PROTEIN"/>
    <property type="match status" value="1"/>
</dbReference>
<evidence type="ECO:0000313" key="9">
    <source>
        <dbReference type="Proteomes" id="UP000013827"/>
    </source>
</evidence>
<dbReference type="eggNOG" id="KOG0161">
    <property type="taxonomic scope" value="Eukaryota"/>
</dbReference>
<dbReference type="GO" id="GO:0005524">
    <property type="term" value="F:ATP binding"/>
    <property type="evidence" value="ECO:0007669"/>
    <property type="project" value="UniProtKB-KW"/>
</dbReference>
<dbReference type="RefSeq" id="XP_005769226.1">
    <property type="nucleotide sequence ID" value="XM_005769169.1"/>
</dbReference>
<dbReference type="KEGG" id="ehx:EMIHUDRAFT_66080"/>
<dbReference type="Proteomes" id="UP000013827">
    <property type="component" value="Unassembled WGS sequence"/>
</dbReference>
<dbReference type="InterPro" id="IPR001609">
    <property type="entry name" value="Myosin_head_motor_dom-like"/>
</dbReference>
<dbReference type="GO" id="GO:0007015">
    <property type="term" value="P:actin filament organization"/>
    <property type="evidence" value="ECO:0007669"/>
    <property type="project" value="TreeGrafter"/>
</dbReference>
<proteinExistence type="inferred from homology"/>
<dbReference type="GO" id="GO:0016459">
    <property type="term" value="C:myosin complex"/>
    <property type="evidence" value="ECO:0007669"/>
    <property type="project" value="UniProtKB-KW"/>
</dbReference>
<dbReference type="SUPFAM" id="SSF52540">
    <property type="entry name" value="P-loop containing nucleoside triphosphate hydrolases"/>
    <property type="match status" value="1"/>
</dbReference>
<dbReference type="GO" id="GO:0005737">
    <property type="term" value="C:cytoplasm"/>
    <property type="evidence" value="ECO:0007669"/>
    <property type="project" value="TreeGrafter"/>
</dbReference>
<dbReference type="PROSITE" id="PS51456">
    <property type="entry name" value="MYOSIN_MOTOR"/>
    <property type="match status" value="1"/>
</dbReference>
<dbReference type="PaxDb" id="2903-EOD16797"/>
<dbReference type="GO" id="GO:0016020">
    <property type="term" value="C:membrane"/>
    <property type="evidence" value="ECO:0007669"/>
    <property type="project" value="TreeGrafter"/>
</dbReference>
<comment type="similarity">
    <text evidence="6">Belongs to the TRAFAC class myosin-kinesin ATPase superfamily. Myosin family.</text>
</comment>
<keyword evidence="4" id="KW-0505">Motor protein</keyword>
<keyword evidence="9" id="KW-1185">Reference proteome</keyword>
<dbReference type="GO" id="GO:0000146">
    <property type="term" value="F:microfilament motor activity"/>
    <property type="evidence" value="ECO:0007669"/>
    <property type="project" value="TreeGrafter"/>
</dbReference>
<keyword evidence="5 6" id="KW-0009">Actin-binding</keyword>
<evidence type="ECO:0000256" key="5">
    <source>
        <dbReference type="ARBA" id="ARBA00023203"/>
    </source>
</evidence>
<dbReference type="PANTHER" id="PTHR13140">
    <property type="entry name" value="MYOSIN"/>
    <property type="match status" value="1"/>
</dbReference>
<reference evidence="9" key="1">
    <citation type="journal article" date="2013" name="Nature">
        <title>Pan genome of the phytoplankton Emiliania underpins its global distribution.</title>
        <authorList>
            <person name="Read B.A."/>
            <person name="Kegel J."/>
            <person name="Klute M.J."/>
            <person name="Kuo A."/>
            <person name="Lefebvre S.C."/>
            <person name="Maumus F."/>
            <person name="Mayer C."/>
            <person name="Miller J."/>
            <person name="Monier A."/>
            <person name="Salamov A."/>
            <person name="Young J."/>
            <person name="Aguilar M."/>
            <person name="Claverie J.M."/>
            <person name="Frickenhaus S."/>
            <person name="Gonzalez K."/>
            <person name="Herman E.K."/>
            <person name="Lin Y.C."/>
            <person name="Napier J."/>
            <person name="Ogata H."/>
            <person name="Sarno A.F."/>
            <person name="Shmutz J."/>
            <person name="Schroeder D."/>
            <person name="de Vargas C."/>
            <person name="Verret F."/>
            <person name="von Dassow P."/>
            <person name="Valentin K."/>
            <person name="Van de Peer Y."/>
            <person name="Wheeler G."/>
            <person name="Dacks J.B."/>
            <person name="Delwiche C.F."/>
            <person name="Dyhrman S.T."/>
            <person name="Glockner G."/>
            <person name="John U."/>
            <person name="Richards T."/>
            <person name="Worden A.Z."/>
            <person name="Zhang X."/>
            <person name="Grigoriev I.V."/>
            <person name="Allen A.E."/>
            <person name="Bidle K."/>
            <person name="Borodovsky M."/>
            <person name="Bowler C."/>
            <person name="Brownlee C."/>
            <person name="Cock J.M."/>
            <person name="Elias M."/>
            <person name="Gladyshev V.N."/>
            <person name="Groth M."/>
            <person name="Guda C."/>
            <person name="Hadaegh A."/>
            <person name="Iglesias-Rodriguez M.D."/>
            <person name="Jenkins J."/>
            <person name="Jones B.M."/>
            <person name="Lawson T."/>
            <person name="Leese F."/>
            <person name="Lindquist E."/>
            <person name="Lobanov A."/>
            <person name="Lomsadze A."/>
            <person name="Malik S.B."/>
            <person name="Marsh M.E."/>
            <person name="Mackinder L."/>
            <person name="Mock T."/>
            <person name="Mueller-Roeber B."/>
            <person name="Pagarete A."/>
            <person name="Parker M."/>
            <person name="Probert I."/>
            <person name="Quesneville H."/>
            <person name="Raines C."/>
            <person name="Rensing S.A."/>
            <person name="Riano-Pachon D.M."/>
            <person name="Richier S."/>
            <person name="Rokitta S."/>
            <person name="Shiraiwa Y."/>
            <person name="Soanes D.M."/>
            <person name="van der Giezen M."/>
            <person name="Wahlund T.M."/>
            <person name="Williams B."/>
            <person name="Wilson W."/>
            <person name="Wolfe G."/>
            <person name="Wurch L.L."/>
        </authorList>
    </citation>
    <scope>NUCLEOTIDE SEQUENCE</scope>
</reference>
<protein>
    <recommendedName>
        <fullName evidence="7">Myosin motor domain-containing protein</fullName>
    </recommendedName>
</protein>
<dbReference type="GeneID" id="17262957"/>
<reference evidence="8" key="2">
    <citation type="submission" date="2024-10" db="UniProtKB">
        <authorList>
            <consortium name="EnsemblProtists"/>
        </authorList>
    </citation>
    <scope>IDENTIFICATION</scope>
</reference>
<evidence type="ECO:0000256" key="4">
    <source>
        <dbReference type="ARBA" id="ARBA00023175"/>
    </source>
</evidence>
<dbReference type="InterPro" id="IPR036961">
    <property type="entry name" value="Kinesin_motor_dom_sf"/>
</dbReference>
<dbReference type="EnsemblProtists" id="EOD16797">
    <property type="protein sequence ID" value="EOD16797"/>
    <property type="gene ID" value="EMIHUDRAFT_66080"/>
</dbReference>
<keyword evidence="2" id="KW-0067">ATP-binding</keyword>
<dbReference type="STRING" id="2903.R1C3S6"/>
<comment type="caution">
    <text evidence="6">Lacks conserved residue(s) required for the propagation of feature annotation.</text>
</comment>
<evidence type="ECO:0000256" key="6">
    <source>
        <dbReference type="PROSITE-ProRule" id="PRU00782"/>
    </source>
</evidence>
<organism evidence="8 9">
    <name type="scientific">Emiliania huxleyi (strain CCMP1516)</name>
    <dbReference type="NCBI Taxonomy" id="280463"/>
    <lineage>
        <taxon>Eukaryota</taxon>
        <taxon>Haptista</taxon>
        <taxon>Haptophyta</taxon>
        <taxon>Prymnesiophyceae</taxon>
        <taxon>Isochrysidales</taxon>
        <taxon>Noelaerhabdaceae</taxon>
        <taxon>Emiliania</taxon>
    </lineage>
</organism>
<evidence type="ECO:0000256" key="1">
    <source>
        <dbReference type="ARBA" id="ARBA00022741"/>
    </source>
</evidence>
<accession>A0A0D3IZW2</accession>
<dbReference type="AlphaFoldDB" id="A0A0D3IZW2"/>
<dbReference type="Gene3D" id="1.20.5.4820">
    <property type="match status" value="1"/>
</dbReference>
<keyword evidence="3 6" id="KW-0518">Myosin</keyword>